<feature type="domain" description="RNase H type-1" evidence="1">
    <location>
        <begin position="199"/>
        <end position="290"/>
    </location>
</feature>
<dbReference type="InterPro" id="IPR036397">
    <property type="entry name" value="RNaseH_sf"/>
</dbReference>
<dbReference type="PANTHER" id="PTHR48475:SF1">
    <property type="entry name" value="RNASE H TYPE-1 DOMAIN-CONTAINING PROTEIN"/>
    <property type="match status" value="1"/>
</dbReference>
<evidence type="ECO:0000313" key="2">
    <source>
        <dbReference type="Proteomes" id="UP000818029"/>
    </source>
</evidence>
<evidence type="ECO:0000313" key="3">
    <source>
        <dbReference type="RefSeq" id="XP_040942235.1"/>
    </source>
</evidence>
<dbReference type="PANTHER" id="PTHR48475">
    <property type="entry name" value="RIBONUCLEASE H"/>
    <property type="match status" value="1"/>
</dbReference>
<dbReference type="SUPFAM" id="SSF53098">
    <property type="entry name" value="Ribonuclease H-like"/>
    <property type="match status" value="1"/>
</dbReference>
<dbReference type="InterPro" id="IPR043502">
    <property type="entry name" value="DNA/RNA_pol_sf"/>
</dbReference>
<organism evidence="2 3">
    <name type="scientific">Gossypium hirsutum</name>
    <name type="common">Upland cotton</name>
    <name type="synonym">Gossypium mexicanum</name>
    <dbReference type="NCBI Taxonomy" id="3635"/>
    <lineage>
        <taxon>Eukaryota</taxon>
        <taxon>Viridiplantae</taxon>
        <taxon>Streptophyta</taxon>
        <taxon>Embryophyta</taxon>
        <taxon>Tracheophyta</taxon>
        <taxon>Spermatophyta</taxon>
        <taxon>Magnoliopsida</taxon>
        <taxon>eudicotyledons</taxon>
        <taxon>Gunneridae</taxon>
        <taxon>Pentapetalae</taxon>
        <taxon>rosids</taxon>
        <taxon>malvids</taxon>
        <taxon>Malvales</taxon>
        <taxon>Malvaceae</taxon>
        <taxon>Malvoideae</taxon>
        <taxon>Gossypium</taxon>
    </lineage>
</organism>
<dbReference type="Gene3D" id="3.30.70.270">
    <property type="match status" value="1"/>
</dbReference>
<accession>A0ABM2ZKD6</accession>
<dbReference type="GeneID" id="121213525"/>
<name>A0ABM2ZKD6_GOSHI</name>
<dbReference type="RefSeq" id="XP_040942235.1">
    <property type="nucleotide sequence ID" value="XM_041086301.1"/>
</dbReference>
<dbReference type="CDD" id="cd09279">
    <property type="entry name" value="RNase_HI_like"/>
    <property type="match status" value="1"/>
</dbReference>
<reference evidence="2" key="1">
    <citation type="journal article" date="2020" name="Nat. Genet.">
        <title>Genomic diversifications of five Gossypium allopolyploid species and their impact on cotton improvement.</title>
        <authorList>
            <person name="Chen Z.J."/>
            <person name="Sreedasyam A."/>
            <person name="Ando A."/>
            <person name="Song Q."/>
            <person name="De Santiago L.M."/>
            <person name="Hulse-Kemp A.M."/>
            <person name="Ding M."/>
            <person name="Ye W."/>
            <person name="Kirkbride R.C."/>
            <person name="Jenkins J."/>
            <person name="Plott C."/>
            <person name="Lovell J."/>
            <person name="Lin Y.M."/>
            <person name="Vaughn R."/>
            <person name="Liu B."/>
            <person name="Simpson S."/>
            <person name="Scheffler B.E."/>
            <person name="Wen L."/>
            <person name="Saski C.A."/>
            <person name="Grover C.E."/>
            <person name="Hu G."/>
            <person name="Conover J.L."/>
            <person name="Carlson J.W."/>
            <person name="Shu S."/>
            <person name="Boston L.B."/>
            <person name="Williams M."/>
            <person name="Peterson D.G."/>
            <person name="McGee K."/>
            <person name="Jones D.C."/>
            <person name="Wendel J.F."/>
            <person name="Stelly D.M."/>
            <person name="Grimwood J."/>
            <person name="Schmutz J."/>
        </authorList>
    </citation>
    <scope>NUCLEOTIDE SEQUENCE [LARGE SCALE GENOMIC DNA]</scope>
    <source>
        <strain evidence="2">cv. TM-1</strain>
    </source>
</reference>
<proteinExistence type="predicted"/>
<sequence length="367" mass="41688">MSGGTMYSELRAPRKKTAEEMLRNLSINAICEEEFEGGKKEHVQVLKKLFTRLRKFQLKLNPVKCTFGVRSGKLLGFVVSERGIEIDPDKVRAIQELPPPRTQKEVRDPLKYLMESAALNGRMARWQILLSEFDVVYVNQKAVKGSAIAEFLASRALDDYEPLNFDFPNKDLMYAATVKKDFQEGGPWKLSFDGASNAIGNGIGAVLVSPSGDYYPFTSKLDFDCTNNMAEYEACIMGIRAAIKRKIKVLEVYGDSALVIYQLKGEWETRDPKLMADALATLASMFKVNKLEDMKPIQISIYEAPAHCCNIDNEEGKDDHPWYHDILRYVKSREYPDHATENDKKTLRRLAIDYVLDGEILYKKGKD</sequence>
<evidence type="ECO:0000259" key="1">
    <source>
        <dbReference type="Pfam" id="PF13456"/>
    </source>
</evidence>
<gene>
    <name evidence="3" type="primary">LOC121213525</name>
</gene>
<reference evidence="3" key="2">
    <citation type="submission" date="2025-08" db="UniProtKB">
        <authorList>
            <consortium name="RefSeq"/>
        </authorList>
    </citation>
    <scope>IDENTIFICATION</scope>
</reference>
<dbReference type="Pfam" id="PF13456">
    <property type="entry name" value="RVT_3"/>
    <property type="match status" value="1"/>
</dbReference>
<dbReference type="InterPro" id="IPR012337">
    <property type="entry name" value="RNaseH-like_sf"/>
</dbReference>
<protein>
    <recommendedName>
        <fullName evidence="1">RNase H type-1 domain-containing protein</fullName>
    </recommendedName>
</protein>
<keyword evidence="2" id="KW-1185">Reference proteome</keyword>
<dbReference type="Proteomes" id="UP000818029">
    <property type="component" value="Chromosome D01"/>
</dbReference>
<dbReference type="Gene3D" id="3.30.420.10">
    <property type="entry name" value="Ribonuclease H-like superfamily/Ribonuclease H"/>
    <property type="match status" value="1"/>
</dbReference>
<dbReference type="InterPro" id="IPR002156">
    <property type="entry name" value="RNaseH_domain"/>
</dbReference>
<dbReference type="SUPFAM" id="SSF56672">
    <property type="entry name" value="DNA/RNA polymerases"/>
    <property type="match status" value="1"/>
</dbReference>
<dbReference type="InterPro" id="IPR043128">
    <property type="entry name" value="Rev_trsase/Diguanyl_cyclase"/>
</dbReference>